<dbReference type="EMBL" id="CCCS020000052">
    <property type="protein sequence ID" value="CDQ11526.1"/>
    <property type="molecule type" value="Genomic_DNA"/>
</dbReference>
<reference evidence="1" key="2">
    <citation type="submission" date="2014-07" db="EMBL/GenBank/DDBJ databases">
        <title>Initial genome analysis of the psychrotolerant acidophile Acidithiobacillus ferrivorans CF27: insights into iron and sulfur oxidation pathways and into biofilm formation.</title>
        <authorList>
            <person name="Talla E."/>
            <person name="Hedrich S."/>
            <person name="Mangenot S."/>
            <person name="Ji B."/>
            <person name="Johnson D.B."/>
            <person name="Barbe V."/>
            <person name="Bonnefoy V."/>
        </authorList>
    </citation>
    <scope>NUCLEOTIDE SEQUENCE [LARGE SCALE GENOMIC DNA]</scope>
    <source>
        <strain evidence="1">CF27</strain>
    </source>
</reference>
<accession>A0A060UTA2</accession>
<organism evidence="1">
    <name type="scientific">Acidithiobacillus ferrivorans</name>
    <dbReference type="NCBI Taxonomy" id="160808"/>
    <lineage>
        <taxon>Bacteria</taxon>
        <taxon>Pseudomonadati</taxon>
        <taxon>Pseudomonadota</taxon>
        <taxon>Acidithiobacillia</taxon>
        <taxon>Acidithiobacillales</taxon>
        <taxon>Acidithiobacillaceae</taxon>
        <taxon>Acidithiobacillus</taxon>
    </lineage>
</organism>
<dbReference type="AlphaFoldDB" id="A0A060UTA2"/>
<evidence type="ECO:0000313" key="1">
    <source>
        <dbReference type="EMBL" id="CDQ11526.1"/>
    </source>
</evidence>
<dbReference type="EMBL" id="LT841305">
    <property type="protein sequence ID" value="SMH66194.1"/>
    <property type="molecule type" value="Genomic_DNA"/>
</dbReference>
<reference evidence="2 3" key="3">
    <citation type="submission" date="2017-03" db="EMBL/GenBank/DDBJ databases">
        <authorList>
            <person name="Regsiter A."/>
            <person name="William W."/>
        </authorList>
    </citation>
    <scope>NUCLEOTIDE SEQUENCE [LARGE SCALE GENOMIC DNA]</scope>
    <source>
        <strain evidence="2">PRJEB5721</strain>
    </source>
</reference>
<dbReference type="RefSeq" id="WP_035194608.1">
    <property type="nucleotide sequence ID" value="NZ_CCCS020000052.1"/>
</dbReference>
<keyword evidence="3" id="KW-1185">Reference proteome</keyword>
<gene>
    <name evidence="2" type="ORF">AFERRI_20983</name>
    <name evidence="1" type="ORF">AFERRI_560075</name>
</gene>
<reference evidence="1" key="1">
    <citation type="submission" date="2014-03" db="EMBL/GenBank/DDBJ databases">
        <authorList>
            <person name="Genoscope - CEA"/>
        </authorList>
    </citation>
    <scope>NUCLEOTIDE SEQUENCE [LARGE SCALE GENOMIC DNA]</scope>
    <source>
        <strain evidence="1">CF27</strain>
    </source>
</reference>
<evidence type="ECO:0000313" key="3">
    <source>
        <dbReference type="Proteomes" id="UP000193925"/>
    </source>
</evidence>
<dbReference type="Proteomes" id="UP000193925">
    <property type="component" value="Chromosome AFERRI"/>
</dbReference>
<name>A0A060UTA2_9PROT</name>
<evidence type="ECO:0000313" key="2">
    <source>
        <dbReference type="EMBL" id="SMH66194.1"/>
    </source>
</evidence>
<protein>
    <submittedName>
        <fullName evidence="1">Uncharacterized protein</fullName>
    </submittedName>
</protein>
<sequence length="227" mass="26170">MTQATTYRNTINDQCRAQDVQSFRQRHFYQWVFTDRFGYCMSHEGWPFFGFLRQQSEIICLACTDDGAIYESRMKIASIEQALARRLPQKALNDGEYVLMSLLDLAVNPDFFLSLPHKPVDPGLQLWEDDYTIILVAQLASPITQREAVQDLTEALFHWMDSELLLFLRDHIGRPTLGQYAYLRAAQTPETRAQRMRAMESAPSHCCSGLYQRISLKAGRPARHCEA</sequence>
<proteinExistence type="predicted"/>